<keyword evidence="3" id="KW-1185">Reference proteome</keyword>
<dbReference type="Gene3D" id="3.30.70.100">
    <property type="match status" value="1"/>
</dbReference>
<keyword evidence="2" id="KW-0560">Oxidoreductase</keyword>
<organism evidence="2 3">
    <name type="scientific">Erythrobacter dokdonensis DSW-74</name>
    <dbReference type="NCBI Taxonomy" id="1300349"/>
    <lineage>
        <taxon>Bacteria</taxon>
        <taxon>Pseudomonadati</taxon>
        <taxon>Pseudomonadota</taxon>
        <taxon>Alphaproteobacteria</taxon>
        <taxon>Sphingomonadales</taxon>
        <taxon>Erythrobacteraceae</taxon>
        <taxon>Erythrobacter/Porphyrobacter group</taxon>
        <taxon>Erythrobacter</taxon>
    </lineage>
</organism>
<evidence type="ECO:0000313" key="3">
    <source>
        <dbReference type="Proteomes" id="UP000092484"/>
    </source>
</evidence>
<protein>
    <submittedName>
        <fullName evidence="2">Antibiotic biosynthesis monooxygenase</fullName>
    </submittedName>
</protein>
<accession>A0A1A7BDS3</accession>
<dbReference type="AlphaFoldDB" id="A0A1A7BDS3"/>
<name>A0A1A7BDS3_9SPHN</name>
<dbReference type="GO" id="GO:0004497">
    <property type="term" value="F:monooxygenase activity"/>
    <property type="evidence" value="ECO:0007669"/>
    <property type="project" value="UniProtKB-KW"/>
</dbReference>
<dbReference type="Proteomes" id="UP000092484">
    <property type="component" value="Unassembled WGS sequence"/>
</dbReference>
<comment type="caution">
    <text evidence="2">The sequence shown here is derived from an EMBL/GenBank/DDBJ whole genome shotgun (WGS) entry which is preliminary data.</text>
</comment>
<reference evidence="2 3" key="1">
    <citation type="submission" date="2016-06" db="EMBL/GenBank/DDBJ databases">
        <title>Genome sequence of Porphyrobacter dokdonensis DSW-74.</title>
        <authorList>
            <person name="Kim J.F."/>
            <person name="Song J.Y."/>
        </authorList>
    </citation>
    <scope>NUCLEOTIDE SEQUENCE [LARGE SCALE GENOMIC DNA]</scope>
    <source>
        <strain evidence="2 3">DSW-74</strain>
    </source>
</reference>
<dbReference type="RefSeq" id="WP_068864313.1">
    <property type="nucleotide sequence ID" value="NZ_LZYB01000004.1"/>
</dbReference>
<dbReference type="InterPro" id="IPR011008">
    <property type="entry name" value="Dimeric_a/b-barrel"/>
</dbReference>
<proteinExistence type="predicted"/>
<gene>
    <name evidence="2" type="ORF">I603_1847</name>
</gene>
<keyword evidence="2" id="KW-0503">Monooxygenase</keyword>
<dbReference type="InterPro" id="IPR007138">
    <property type="entry name" value="ABM_dom"/>
</dbReference>
<sequence>MATLLAHIQIKPGKEEKWEAIMHDMVAETFGTEDGVIRYEYWKGQEPLSYYCLLSFKDKWAFYHHQMSDHHEGHDFADVLAGIRLEYVDPVEGAGGGLPHTSDPALPDDASAAMTTAQERFPLDIAPWWSGRA</sequence>
<dbReference type="SUPFAM" id="SSF54909">
    <property type="entry name" value="Dimeric alpha+beta barrel"/>
    <property type="match status" value="1"/>
</dbReference>
<dbReference type="EMBL" id="LZYB01000004">
    <property type="protein sequence ID" value="OBV10634.1"/>
    <property type="molecule type" value="Genomic_DNA"/>
</dbReference>
<evidence type="ECO:0000259" key="1">
    <source>
        <dbReference type="Pfam" id="PF03992"/>
    </source>
</evidence>
<dbReference type="STRING" id="1300349.I603_1847"/>
<feature type="domain" description="ABM" evidence="1">
    <location>
        <begin position="1"/>
        <end position="72"/>
    </location>
</feature>
<evidence type="ECO:0000313" key="2">
    <source>
        <dbReference type="EMBL" id="OBV10634.1"/>
    </source>
</evidence>
<dbReference type="Pfam" id="PF03992">
    <property type="entry name" value="ABM"/>
    <property type="match status" value="1"/>
</dbReference>